<name>Q6H4H8_ORYSJ</name>
<gene>
    <name evidence="1" type="primary">P0599F09.24</name>
</gene>
<organism evidence="1 2">
    <name type="scientific">Oryza sativa subsp. japonica</name>
    <name type="common">Rice</name>
    <dbReference type="NCBI Taxonomy" id="39947"/>
    <lineage>
        <taxon>Eukaryota</taxon>
        <taxon>Viridiplantae</taxon>
        <taxon>Streptophyta</taxon>
        <taxon>Embryophyta</taxon>
        <taxon>Tracheophyta</taxon>
        <taxon>Spermatophyta</taxon>
        <taxon>Magnoliopsida</taxon>
        <taxon>Liliopsida</taxon>
        <taxon>Poales</taxon>
        <taxon>Poaceae</taxon>
        <taxon>BOP clade</taxon>
        <taxon>Oryzoideae</taxon>
        <taxon>Oryzeae</taxon>
        <taxon>Oryzinae</taxon>
        <taxon>Oryza</taxon>
        <taxon>Oryza sativa</taxon>
    </lineage>
</organism>
<reference evidence="2" key="2">
    <citation type="journal article" date="2008" name="Nucleic Acids Res.">
        <title>The rice annotation project database (RAP-DB): 2008 update.</title>
        <authorList>
            <consortium name="The rice annotation project (RAP)"/>
        </authorList>
    </citation>
    <scope>GENOME REANNOTATION</scope>
    <source>
        <strain evidence="2">cv. Nipponbare</strain>
    </source>
</reference>
<protein>
    <submittedName>
        <fullName evidence="1">Uncharacterized protein</fullName>
    </submittedName>
</protein>
<reference evidence="2" key="1">
    <citation type="journal article" date="2005" name="Nature">
        <title>The map-based sequence of the rice genome.</title>
        <authorList>
            <consortium name="International rice genome sequencing project (IRGSP)"/>
            <person name="Matsumoto T."/>
            <person name="Wu J."/>
            <person name="Kanamori H."/>
            <person name="Katayose Y."/>
            <person name="Fujisawa M."/>
            <person name="Namiki N."/>
            <person name="Mizuno H."/>
            <person name="Yamamoto K."/>
            <person name="Antonio B.A."/>
            <person name="Baba T."/>
            <person name="Sakata K."/>
            <person name="Nagamura Y."/>
            <person name="Aoki H."/>
            <person name="Arikawa K."/>
            <person name="Arita K."/>
            <person name="Bito T."/>
            <person name="Chiden Y."/>
            <person name="Fujitsuka N."/>
            <person name="Fukunaka R."/>
            <person name="Hamada M."/>
            <person name="Harada C."/>
            <person name="Hayashi A."/>
            <person name="Hijishita S."/>
            <person name="Honda M."/>
            <person name="Hosokawa S."/>
            <person name="Ichikawa Y."/>
            <person name="Idonuma A."/>
            <person name="Iijima M."/>
            <person name="Ikeda M."/>
            <person name="Ikeno M."/>
            <person name="Ito K."/>
            <person name="Ito S."/>
            <person name="Ito T."/>
            <person name="Ito Y."/>
            <person name="Ito Y."/>
            <person name="Iwabuchi A."/>
            <person name="Kamiya K."/>
            <person name="Karasawa W."/>
            <person name="Kurita K."/>
            <person name="Katagiri S."/>
            <person name="Kikuta A."/>
            <person name="Kobayashi H."/>
            <person name="Kobayashi N."/>
            <person name="Machita K."/>
            <person name="Maehara T."/>
            <person name="Masukawa M."/>
            <person name="Mizubayashi T."/>
            <person name="Mukai Y."/>
            <person name="Nagasaki H."/>
            <person name="Nagata Y."/>
            <person name="Naito S."/>
            <person name="Nakashima M."/>
            <person name="Nakama Y."/>
            <person name="Nakamichi Y."/>
            <person name="Nakamura M."/>
            <person name="Meguro A."/>
            <person name="Negishi M."/>
            <person name="Ohta I."/>
            <person name="Ohta T."/>
            <person name="Okamoto M."/>
            <person name="Ono N."/>
            <person name="Saji S."/>
            <person name="Sakaguchi M."/>
            <person name="Sakai K."/>
            <person name="Shibata M."/>
            <person name="Shimokawa T."/>
            <person name="Song J."/>
            <person name="Takazaki Y."/>
            <person name="Terasawa K."/>
            <person name="Tsugane M."/>
            <person name="Tsuji K."/>
            <person name="Ueda S."/>
            <person name="Waki K."/>
            <person name="Yamagata H."/>
            <person name="Yamamoto M."/>
            <person name="Yamamoto S."/>
            <person name="Yamane H."/>
            <person name="Yoshiki S."/>
            <person name="Yoshihara R."/>
            <person name="Yukawa K."/>
            <person name="Zhong H."/>
            <person name="Yano M."/>
            <person name="Yuan Q."/>
            <person name="Ouyang S."/>
            <person name="Liu J."/>
            <person name="Jones K.M."/>
            <person name="Gansberger K."/>
            <person name="Moffat K."/>
            <person name="Hill J."/>
            <person name="Bera J."/>
            <person name="Fadrosh D."/>
            <person name="Jin S."/>
            <person name="Johri S."/>
            <person name="Kim M."/>
            <person name="Overton L."/>
            <person name="Reardon M."/>
            <person name="Tsitrin T."/>
            <person name="Vuong H."/>
            <person name="Weaver B."/>
            <person name="Ciecko A."/>
            <person name="Tallon L."/>
            <person name="Jackson J."/>
            <person name="Pai G."/>
            <person name="Aken S.V."/>
            <person name="Utterback T."/>
            <person name="Reidmuller S."/>
            <person name="Feldblyum T."/>
            <person name="Hsiao J."/>
            <person name="Zismann V."/>
            <person name="Iobst S."/>
            <person name="de Vazeille A.R."/>
            <person name="Buell C.R."/>
            <person name="Ying K."/>
            <person name="Li Y."/>
            <person name="Lu T."/>
            <person name="Huang Y."/>
            <person name="Zhao Q."/>
            <person name="Feng Q."/>
            <person name="Zhang L."/>
            <person name="Zhu J."/>
            <person name="Weng Q."/>
            <person name="Mu J."/>
            <person name="Lu Y."/>
            <person name="Fan D."/>
            <person name="Liu Y."/>
            <person name="Guan J."/>
            <person name="Zhang Y."/>
            <person name="Yu S."/>
            <person name="Liu X."/>
            <person name="Zhang Y."/>
            <person name="Hong G."/>
            <person name="Han B."/>
            <person name="Choisne N."/>
            <person name="Demange N."/>
            <person name="Orjeda G."/>
            <person name="Samain S."/>
            <person name="Cattolico L."/>
            <person name="Pelletier E."/>
            <person name="Couloux A."/>
            <person name="Segurens B."/>
            <person name="Wincker P."/>
            <person name="D'Hont A."/>
            <person name="Scarpelli C."/>
            <person name="Weissenbach J."/>
            <person name="Salanoubat M."/>
            <person name="Quetier F."/>
            <person name="Yu Y."/>
            <person name="Kim H.R."/>
            <person name="Rambo T."/>
            <person name="Currie J."/>
            <person name="Collura K."/>
            <person name="Luo M."/>
            <person name="Yang T."/>
            <person name="Ammiraju J.S.S."/>
            <person name="Engler F."/>
            <person name="Soderlund C."/>
            <person name="Wing R.A."/>
            <person name="Palmer L.E."/>
            <person name="de la Bastide M."/>
            <person name="Spiegel L."/>
            <person name="Nascimento L."/>
            <person name="Zutavern T."/>
            <person name="O'Shaughnessy A."/>
            <person name="Dike S."/>
            <person name="Dedhia N."/>
            <person name="Preston R."/>
            <person name="Balija V."/>
            <person name="McCombie W.R."/>
            <person name="Chow T."/>
            <person name="Chen H."/>
            <person name="Chung M."/>
            <person name="Chen C."/>
            <person name="Shaw J."/>
            <person name="Wu H."/>
            <person name="Hsiao K."/>
            <person name="Chao Y."/>
            <person name="Chu M."/>
            <person name="Cheng C."/>
            <person name="Hour A."/>
            <person name="Lee P."/>
            <person name="Lin S."/>
            <person name="Lin Y."/>
            <person name="Liou J."/>
            <person name="Liu S."/>
            <person name="Hsing Y."/>
            <person name="Raghuvanshi S."/>
            <person name="Mohanty A."/>
            <person name="Bharti A.K."/>
            <person name="Gaur A."/>
            <person name="Gupta V."/>
            <person name="Kumar D."/>
            <person name="Ravi V."/>
            <person name="Vij S."/>
            <person name="Kapur A."/>
            <person name="Khurana P."/>
            <person name="Khurana P."/>
            <person name="Khurana J.P."/>
            <person name="Tyagi A.K."/>
            <person name="Gaikwad K."/>
            <person name="Singh A."/>
            <person name="Dalal V."/>
            <person name="Srivastava S."/>
            <person name="Dixit A."/>
            <person name="Pal A.K."/>
            <person name="Ghazi I.A."/>
            <person name="Yadav M."/>
            <person name="Pandit A."/>
            <person name="Bhargava A."/>
            <person name="Sureshbabu K."/>
            <person name="Batra K."/>
            <person name="Sharma T.R."/>
            <person name="Mohapatra T."/>
            <person name="Singh N.K."/>
            <person name="Messing J."/>
            <person name="Nelson A.B."/>
            <person name="Fuks G."/>
            <person name="Kavchok S."/>
            <person name="Keizer G."/>
            <person name="Linton E."/>
            <person name="Llaca V."/>
            <person name="Song R."/>
            <person name="Tanyolac B."/>
            <person name="Young S."/>
            <person name="Ho-Il K."/>
            <person name="Hahn J.H."/>
            <person name="Sangsakoo G."/>
            <person name="Vanavichit A."/>
            <person name="de Mattos Luiz.A.T."/>
            <person name="Zimmer P.D."/>
            <person name="Malone G."/>
            <person name="Dellagostin O."/>
            <person name="de Oliveira A.C."/>
            <person name="Bevan M."/>
            <person name="Bancroft I."/>
            <person name="Minx P."/>
            <person name="Cordum H."/>
            <person name="Wilson R."/>
            <person name="Cheng Z."/>
            <person name="Jin W."/>
            <person name="Jiang J."/>
            <person name="Leong S.A."/>
            <person name="Iwama H."/>
            <person name="Gojobori T."/>
            <person name="Itoh T."/>
            <person name="Niimura Y."/>
            <person name="Fujii Y."/>
            <person name="Habara T."/>
            <person name="Sakai H."/>
            <person name="Sato Y."/>
            <person name="Wilson G."/>
            <person name="Kumar K."/>
            <person name="McCouch S."/>
            <person name="Juretic N."/>
            <person name="Hoen D."/>
            <person name="Wright S."/>
            <person name="Bruskiewich R."/>
            <person name="Bureau T."/>
            <person name="Miyao A."/>
            <person name="Hirochika H."/>
            <person name="Nishikawa T."/>
            <person name="Kadowaki K."/>
            <person name="Sugiura M."/>
            <person name="Burr B."/>
            <person name="Sasaki T."/>
        </authorList>
    </citation>
    <scope>NUCLEOTIDE SEQUENCE [LARGE SCALE GENOMIC DNA]</scope>
    <source>
        <strain evidence="2">cv. Nipponbare</strain>
    </source>
</reference>
<dbReference type="Proteomes" id="UP000000763">
    <property type="component" value="Chromosome 9"/>
</dbReference>
<evidence type="ECO:0000313" key="1">
    <source>
        <dbReference type="EMBL" id="BAD26371.1"/>
    </source>
</evidence>
<accession>Q6H4H8</accession>
<dbReference type="AlphaFoldDB" id="Q6H4H8"/>
<sequence>MGRKPCTHGLRLGNQDKSSLVDKQVYGNNAHCSSSSRAFRRCRLITSRRAAVAVAGD</sequence>
<evidence type="ECO:0000313" key="2">
    <source>
        <dbReference type="Proteomes" id="UP000000763"/>
    </source>
</evidence>
<dbReference type="EMBL" id="AP005867">
    <property type="protein sequence ID" value="BAD26371.1"/>
    <property type="molecule type" value="Genomic_DNA"/>
</dbReference>
<proteinExistence type="predicted"/>